<dbReference type="InterPro" id="IPR002938">
    <property type="entry name" value="FAD-bd"/>
</dbReference>
<dbReference type="Gene3D" id="3.50.50.60">
    <property type="entry name" value="FAD/NAD(P)-binding domain"/>
    <property type="match status" value="1"/>
</dbReference>
<dbReference type="PRINTS" id="PR00420">
    <property type="entry name" value="RNGMNOXGNASE"/>
</dbReference>
<dbReference type="PANTHER" id="PTHR43004">
    <property type="entry name" value="TRK SYSTEM POTASSIUM UPTAKE PROTEIN"/>
    <property type="match status" value="1"/>
</dbReference>
<keyword evidence="6" id="KW-1185">Reference proteome</keyword>
<dbReference type="PANTHER" id="PTHR43004:SF19">
    <property type="entry name" value="BINDING MONOOXYGENASE, PUTATIVE (JCVI)-RELATED"/>
    <property type="match status" value="1"/>
</dbReference>
<dbReference type="RefSeq" id="WP_144842817.1">
    <property type="nucleotide sequence ID" value="NZ_VMRJ01000001.1"/>
</dbReference>
<evidence type="ECO:0000313" key="6">
    <source>
        <dbReference type="Proteomes" id="UP000317624"/>
    </source>
</evidence>
<dbReference type="InterPro" id="IPR036188">
    <property type="entry name" value="FAD/NAD-bd_sf"/>
</dbReference>
<name>A0A558C1J2_9BACT</name>
<dbReference type="Gene3D" id="3.30.70.2450">
    <property type="match status" value="1"/>
</dbReference>
<dbReference type="Pfam" id="PF01494">
    <property type="entry name" value="FAD_binding_3"/>
    <property type="match status" value="1"/>
</dbReference>
<gene>
    <name evidence="5" type="ORF">FNT36_00270</name>
</gene>
<evidence type="ECO:0000256" key="2">
    <source>
        <dbReference type="ARBA" id="ARBA00022630"/>
    </source>
</evidence>
<dbReference type="EMBL" id="VMRJ01000001">
    <property type="protein sequence ID" value="TVT42572.1"/>
    <property type="molecule type" value="Genomic_DNA"/>
</dbReference>
<dbReference type="Pfam" id="PF21274">
    <property type="entry name" value="Rng_hyd_C"/>
    <property type="match status" value="1"/>
</dbReference>
<protein>
    <submittedName>
        <fullName evidence="5">FAD-dependent oxidoreductase</fullName>
    </submittedName>
</protein>
<comment type="cofactor">
    <cofactor evidence="1">
        <name>FAD</name>
        <dbReference type="ChEBI" id="CHEBI:57692"/>
    </cofactor>
</comment>
<accession>A0A558C1J2</accession>
<dbReference type="GO" id="GO:0016709">
    <property type="term" value="F:oxidoreductase activity, acting on paired donors, with incorporation or reduction of molecular oxygen, NAD(P)H as one donor, and incorporation of one atom of oxygen"/>
    <property type="evidence" value="ECO:0007669"/>
    <property type="project" value="UniProtKB-ARBA"/>
</dbReference>
<dbReference type="OrthoDB" id="4246007at2"/>
<organism evidence="5 6">
    <name type="scientific">Hymenobacter setariae</name>
    <dbReference type="NCBI Taxonomy" id="2594794"/>
    <lineage>
        <taxon>Bacteria</taxon>
        <taxon>Pseudomonadati</taxon>
        <taxon>Bacteroidota</taxon>
        <taxon>Cytophagia</taxon>
        <taxon>Cytophagales</taxon>
        <taxon>Hymenobacteraceae</taxon>
        <taxon>Hymenobacter</taxon>
    </lineage>
</organism>
<evidence type="ECO:0000259" key="4">
    <source>
        <dbReference type="Pfam" id="PF01494"/>
    </source>
</evidence>
<reference evidence="5 6" key="1">
    <citation type="submission" date="2019-07" db="EMBL/GenBank/DDBJ databases">
        <title>Hymenobacter sp. straun FUR1 Genome sequencing and assembly.</title>
        <authorList>
            <person name="Chhetri G."/>
        </authorList>
    </citation>
    <scope>NUCLEOTIDE SEQUENCE [LARGE SCALE GENOMIC DNA]</scope>
    <source>
        <strain evidence="5 6">Fur1</strain>
    </source>
</reference>
<evidence type="ECO:0000313" key="5">
    <source>
        <dbReference type="EMBL" id="TVT42572.1"/>
    </source>
</evidence>
<proteinExistence type="predicted"/>
<dbReference type="GO" id="GO:0071949">
    <property type="term" value="F:FAD binding"/>
    <property type="evidence" value="ECO:0007669"/>
    <property type="project" value="InterPro"/>
</dbReference>
<sequence length="540" mass="57860">MKTTVAKTEAAHNQAIYDVVIAGAGPVGLFLASELALANCTVLMLEKAEHPHSPVKRMPFGMRGLNAQSVEALDRRGLLHELEAHKRLKMPPFAGTDKSGSKPQVGGHFAGITFSGGSIDASQWLYRLPSSTAVQLLSELEELETVLARRATALGVTIARGLAITDLQQTADGVTVQAGGRSFAGHWLVGCDGGRSAVRKLAGFDFAGTEPEFTGYSTRVDLADPEKLKLGRHVTATGMYMQSQPGYLILQDFDGGAFQKSGQPATLEHLQTLLRRISGTDVTITALHLATTWTDRARQATTYRRGRVLLAGDAAHIHSPLGGQGLNLGLGDAMNLGWKLAATIQGQAPAGLLDSYHAERYPLGAQVLDWSRAQVALMKPDPAARALHAIIRDLMATRDGATYVAGRVWGISTHYDLGGSHPLVGHSVPNFELEDGPTIGELLRPGHGILLDFQNNDALQALASDYGNRLKYVSGPAKDQLGLRAALIRPDGFVAWAAESDLDSSELRQAADRWFRSDAARGATSLYQPAKESLRQDMAT</sequence>
<evidence type="ECO:0000256" key="1">
    <source>
        <dbReference type="ARBA" id="ARBA00001974"/>
    </source>
</evidence>
<evidence type="ECO:0000256" key="3">
    <source>
        <dbReference type="ARBA" id="ARBA00022827"/>
    </source>
</evidence>
<keyword evidence="3" id="KW-0274">FAD</keyword>
<dbReference type="InterPro" id="IPR050641">
    <property type="entry name" value="RIFMO-like"/>
</dbReference>
<dbReference type="SUPFAM" id="SSF51905">
    <property type="entry name" value="FAD/NAD(P)-binding domain"/>
    <property type="match status" value="1"/>
</dbReference>
<comment type="caution">
    <text evidence="5">The sequence shown here is derived from an EMBL/GenBank/DDBJ whole genome shotgun (WGS) entry which is preliminary data.</text>
</comment>
<dbReference type="Proteomes" id="UP000317624">
    <property type="component" value="Unassembled WGS sequence"/>
</dbReference>
<keyword evidence="2" id="KW-0285">Flavoprotein</keyword>
<feature type="domain" description="FAD-binding" evidence="4">
    <location>
        <begin position="17"/>
        <end position="371"/>
    </location>
</feature>
<dbReference type="AlphaFoldDB" id="A0A558C1J2"/>
<dbReference type="Gene3D" id="3.40.30.120">
    <property type="match status" value="1"/>
</dbReference>